<gene>
    <name evidence="1" type="ORF">EGT71_19090</name>
</gene>
<accession>A0A3R9FNA6</accession>
<name>A0A3R9FNA6_9ENTR</name>
<dbReference type="InterPro" id="IPR025293">
    <property type="entry name" value="YfiR/HmsC-like"/>
</dbReference>
<protein>
    <submittedName>
        <fullName evidence="1">YfiR family protein</fullName>
    </submittedName>
</protein>
<dbReference type="Proteomes" id="UP000275331">
    <property type="component" value="Unassembled WGS sequence"/>
</dbReference>
<dbReference type="OrthoDB" id="7355447at2"/>
<sequence length="174" mass="19154">MPVLHFRAIYLVLMMVAIPSIAELPSSGTNNDEAVQRIVSGIISYTRWPSLSAAPRICIFSSSRLAKLVNDNITPLSYTPVIVENSEQALASQCDGIYFGKERPEEQAKLIDAYQPHPLLLIAEQNTQCLIGSSFCLNINVTPVKFAVNLDSLSRSGVRVNPDVLMLARNNNHD</sequence>
<dbReference type="RefSeq" id="WP_125294803.1">
    <property type="nucleotide sequence ID" value="NZ_JAPTZM010000010.1"/>
</dbReference>
<dbReference type="Pfam" id="PF13689">
    <property type="entry name" value="DUF4154"/>
    <property type="match status" value="1"/>
</dbReference>
<comment type="caution">
    <text evidence="1">The sequence shown here is derived from an EMBL/GenBank/DDBJ whole genome shotgun (WGS) entry which is preliminary data.</text>
</comment>
<organism evidence="1 2">
    <name type="scientific">Atlantibacter subterraneus</name>
    <dbReference type="NCBI Taxonomy" id="255519"/>
    <lineage>
        <taxon>Bacteria</taxon>
        <taxon>Pseudomonadati</taxon>
        <taxon>Pseudomonadota</taxon>
        <taxon>Gammaproteobacteria</taxon>
        <taxon>Enterobacterales</taxon>
        <taxon>Enterobacteriaceae</taxon>
        <taxon>Atlantibacter</taxon>
    </lineage>
</organism>
<dbReference type="AlphaFoldDB" id="A0A3R9FNA6"/>
<dbReference type="EMBL" id="RHXB01000015">
    <property type="protein sequence ID" value="RSE22893.1"/>
    <property type="molecule type" value="Genomic_DNA"/>
</dbReference>
<evidence type="ECO:0000313" key="2">
    <source>
        <dbReference type="Proteomes" id="UP000275331"/>
    </source>
</evidence>
<proteinExistence type="predicted"/>
<evidence type="ECO:0000313" key="1">
    <source>
        <dbReference type="EMBL" id="RSE22893.1"/>
    </source>
</evidence>
<reference evidence="1 2" key="1">
    <citation type="submission" date="2018-10" db="EMBL/GenBank/DDBJ databases">
        <title>Transmission dynamics of multidrug resistant bacteria on intensive care unit surfaces.</title>
        <authorList>
            <person name="D'Souza A.W."/>
            <person name="Potter R.F."/>
            <person name="Wallace M."/>
            <person name="Shupe A."/>
            <person name="Patel S."/>
            <person name="Sun S."/>
            <person name="Gul D."/>
            <person name="Kwon J.H."/>
            <person name="Andleeb S."/>
            <person name="Burnham C.-A.D."/>
            <person name="Dantas G."/>
        </authorList>
    </citation>
    <scope>NUCLEOTIDE SEQUENCE [LARGE SCALE GENOMIC DNA]</scope>
    <source>
        <strain evidence="1 2">AS_373</strain>
    </source>
</reference>